<feature type="region of interest" description="Disordered" evidence="1">
    <location>
        <begin position="1"/>
        <end position="80"/>
    </location>
</feature>
<keyword evidence="3" id="KW-1185">Reference proteome</keyword>
<evidence type="ECO:0000256" key="1">
    <source>
        <dbReference type="SAM" id="MobiDB-lite"/>
    </source>
</evidence>
<feature type="compositionally biased region" description="Basic and acidic residues" evidence="1">
    <location>
        <begin position="1"/>
        <end position="15"/>
    </location>
</feature>
<comment type="caution">
    <text evidence="2">The sequence shown here is derived from an EMBL/GenBank/DDBJ whole genome shotgun (WGS) entry which is preliminary data.</text>
</comment>
<protein>
    <submittedName>
        <fullName evidence="2">Uncharacterized protein</fullName>
    </submittedName>
</protein>
<sequence length="108" mass="12050">MPWAMERRRSPETAARHVRQTRRRTSASTSSGSHSDPPVSLLDQASMPRRLSCQLCSRSAARPPQATSLKSARRRAPGKAETVVTMNQHAGGYFEWILYRIDKGALKS</sequence>
<organism evidence="2 3">
    <name type="scientific">Panicum virgatum</name>
    <name type="common">Blackwell switchgrass</name>
    <dbReference type="NCBI Taxonomy" id="38727"/>
    <lineage>
        <taxon>Eukaryota</taxon>
        <taxon>Viridiplantae</taxon>
        <taxon>Streptophyta</taxon>
        <taxon>Embryophyta</taxon>
        <taxon>Tracheophyta</taxon>
        <taxon>Spermatophyta</taxon>
        <taxon>Magnoliopsida</taxon>
        <taxon>Liliopsida</taxon>
        <taxon>Poales</taxon>
        <taxon>Poaceae</taxon>
        <taxon>PACMAD clade</taxon>
        <taxon>Panicoideae</taxon>
        <taxon>Panicodae</taxon>
        <taxon>Paniceae</taxon>
        <taxon>Panicinae</taxon>
        <taxon>Panicum</taxon>
        <taxon>Panicum sect. Hiantes</taxon>
    </lineage>
</organism>
<feature type="compositionally biased region" description="Low complexity" evidence="1">
    <location>
        <begin position="26"/>
        <end position="35"/>
    </location>
</feature>
<name>A0A8T0NGD0_PANVG</name>
<gene>
    <name evidence="2" type="ORF">PVAP13_9KG076200</name>
</gene>
<dbReference type="AlphaFoldDB" id="A0A8T0NGD0"/>
<feature type="compositionally biased region" description="Basic residues" evidence="1">
    <location>
        <begin position="16"/>
        <end position="25"/>
    </location>
</feature>
<proteinExistence type="predicted"/>
<reference evidence="2" key="1">
    <citation type="submission" date="2020-05" db="EMBL/GenBank/DDBJ databases">
        <title>WGS assembly of Panicum virgatum.</title>
        <authorList>
            <person name="Lovell J.T."/>
            <person name="Jenkins J."/>
            <person name="Shu S."/>
            <person name="Juenger T.E."/>
            <person name="Schmutz J."/>
        </authorList>
    </citation>
    <scope>NUCLEOTIDE SEQUENCE</scope>
    <source>
        <strain evidence="2">AP13</strain>
    </source>
</reference>
<evidence type="ECO:0000313" key="2">
    <source>
        <dbReference type="EMBL" id="KAG2547269.1"/>
    </source>
</evidence>
<accession>A0A8T0NGD0</accession>
<dbReference type="EMBL" id="CM029053">
    <property type="protein sequence ID" value="KAG2547269.1"/>
    <property type="molecule type" value="Genomic_DNA"/>
</dbReference>
<evidence type="ECO:0000313" key="3">
    <source>
        <dbReference type="Proteomes" id="UP000823388"/>
    </source>
</evidence>
<dbReference type="Proteomes" id="UP000823388">
    <property type="component" value="Chromosome 9K"/>
</dbReference>